<reference evidence="1 2" key="2">
    <citation type="submission" date="2021-02" db="EMBL/GenBank/DDBJ databases">
        <title>Sulfurospirillum tamanensis sp. nov.</title>
        <authorList>
            <person name="Frolova A."/>
            <person name="Merkel A."/>
            <person name="Slobodkin A."/>
        </authorList>
    </citation>
    <scope>NUCLEOTIDE SEQUENCE [LARGE SCALE GENOMIC DNA]</scope>
    <source>
        <strain evidence="1 2">T05b</strain>
    </source>
</reference>
<protein>
    <submittedName>
        <fullName evidence="1">Uncharacterized protein</fullName>
    </submittedName>
</protein>
<reference evidence="2" key="1">
    <citation type="submission" date="2021-02" db="EMBL/GenBank/DDBJ databases">
        <title>Sulfurospirillum tamanensis sp. nov.</title>
        <authorList>
            <person name="Merkel A.Y."/>
        </authorList>
    </citation>
    <scope>NUCLEOTIDE SEQUENCE [LARGE SCALE GENOMIC DNA]</scope>
    <source>
        <strain evidence="2">T05b</strain>
    </source>
</reference>
<sequence length="143" mass="16372">MGYKSWFETHAQKHEALVAKLKTQGIAGEALVAYFVFENMVKCEPDFCPLYARGKKCHDRAYLNCFLCACPHFRFKDEGLHVRENGVVVKSVCAANARFAKRFVYEGVEHLDCSACVVPHNKAFVRKYLGKTWKEAMQECEVK</sequence>
<dbReference type="EMBL" id="JAFHKK010000003">
    <property type="protein sequence ID" value="MBN2963586.1"/>
    <property type="molecule type" value="Genomic_DNA"/>
</dbReference>
<gene>
    <name evidence="1" type="ORF">JWV37_02240</name>
</gene>
<dbReference type="RefSeq" id="WP_205458027.1">
    <property type="nucleotide sequence ID" value="NZ_JAFHKK010000003.1"/>
</dbReference>
<accession>A0ABS2WPG6</accession>
<name>A0ABS2WPG6_9BACT</name>
<dbReference type="Proteomes" id="UP000703590">
    <property type="component" value="Unassembled WGS sequence"/>
</dbReference>
<evidence type="ECO:0000313" key="1">
    <source>
        <dbReference type="EMBL" id="MBN2963586.1"/>
    </source>
</evidence>
<reference evidence="1 2" key="3">
    <citation type="submission" date="2021-02" db="EMBL/GenBank/DDBJ databases">
        <authorList>
            <person name="Merkel A.Y."/>
        </authorList>
    </citation>
    <scope>NUCLEOTIDE SEQUENCE [LARGE SCALE GENOMIC DNA]</scope>
    <source>
        <strain evidence="1 2">T05b</strain>
    </source>
</reference>
<comment type="caution">
    <text evidence="1">The sequence shown here is derived from an EMBL/GenBank/DDBJ whole genome shotgun (WGS) entry which is preliminary data.</text>
</comment>
<proteinExistence type="predicted"/>
<keyword evidence="2" id="KW-1185">Reference proteome</keyword>
<evidence type="ECO:0000313" key="2">
    <source>
        <dbReference type="Proteomes" id="UP000703590"/>
    </source>
</evidence>
<organism evidence="1 2">
    <name type="scientific">Sulfurospirillum tamanense</name>
    <dbReference type="NCBI Taxonomy" id="2813362"/>
    <lineage>
        <taxon>Bacteria</taxon>
        <taxon>Pseudomonadati</taxon>
        <taxon>Campylobacterota</taxon>
        <taxon>Epsilonproteobacteria</taxon>
        <taxon>Campylobacterales</taxon>
        <taxon>Sulfurospirillaceae</taxon>
        <taxon>Sulfurospirillum</taxon>
    </lineage>
</organism>